<comment type="similarity">
    <text evidence="1">Belongs to the glycosyltransferase 1 family.</text>
</comment>
<dbReference type="Gene3D" id="3.40.50.1000">
    <property type="entry name" value="HAD superfamily/HAD-like"/>
    <property type="match status" value="1"/>
</dbReference>
<evidence type="ECO:0000313" key="9">
    <source>
        <dbReference type="EMBL" id="TWU41164.1"/>
    </source>
</evidence>
<dbReference type="Gene3D" id="3.40.50.2000">
    <property type="entry name" value="Glycogen Phosphorylase B"/>
    <property type="match status" value="2"/>
</dbReference>
<evidence type="ECO:0000259" key="7">
    <source>
        <dbReference type="Pfam" id="PF00862"/>
    </source>
</evidence>
<dbReference type="EC" id="2.4.1.14" evidence="2"/>
<dbReference type="InterPro" id="IPR012822">
    <property type="entry name" value="SucroseP_synth_GlycoTrfase_dom"/>
</dbReference>
<keyword evidence="10" id="KW-1185">Reference proteome</keyword>
<keyword evidence="3 9" id="KW-0328">Glycosyltransferase</keyword>
<gene>
    <name evidence="9" type="primary">mfpsA</name>
    <name evidence="9" type="ORF">Q31b_26030</name>
</gene>
<dbReference type="InterPro" id="IPR023214">
    <property type="entry name" value="HAD_sf"/>
</dbReference>
<feature type="domain" description="Sucrose synthase first GT-B" evidence="7">
    <location>
        <begin position="29"/>
        <end position="226"/>
    </location>
</feature>
<dbReference type="RefSeq" id="WP_146600030.1">
    <property type="nucleotide sequence ID" value="NZ_SJPY01000004.1"/>
</dbReference>
<dbReference type="InterPro" id="IPR012821">
    <property type="entry name" value="Sucrose_P_synth_Pase-like_dom"/>
</dbReference>
<dbReference type="SUPFAM" id="SSF53756">
    <property type="entry name" value="UDP-Glycosyltransferase/glycogen phosphorylase"/>
    <property type="match status" value="1"/>
</dbReference>
<dbReference type="NCBIfam" id="TIGR02472">
    <property type="entry name" value="sucr_P_syn_N"/>
    <property type="match status" value="1"/>
</dbReference>
<comment type="caution">
    <text evidence="9">The sequence shown here is derived from an EMBL/GenBank/DDBJ whole genome shotgun (WGS) entry which is preliminary data.</text>
</comment>
<proteinExistence type="inferred from homology"/>
<dbReference type="InterPro" id="IPR000368">
    <property type="entry name" value="Sucrose_synth_GT-B1"/>
</dbReference>
<protein>
    <recommendedName>
        <fullName evidence="2">sucrose-phosphate synthase</fullName>
        <ecNumber evidence="2">2.4.1.14</ecNumber>
    </recommendedName>
</protein>
<dbReference type="PANTHER" id="PTHR46039:SF5">
    <property type="entry name" value="SUCROSE-PHOSPHATE SYNTHASE 3-RELATED"/>
    <property type="match status" value="1"/>
</dbReference>
<dbReference type="OrthoDB" id="9781413at2"/>
<dbReference type="AlphaFoldDB" id="A0A5C6DY32"/>
<name>A0A5C6DY32_9BACT</name>
<dbReference type="GO" id="GO:0016791">
    <property type="term" value="F:phosphatase activity"/>
    <property type="evidence" value="ECO:0007669"/>
    <property type="project" value="UniProtKB-ARBA"/>
</dbReference>
<dbReference type="GO" id="GO:0046524">
    <property type="term" value="F:sucrose-phosphate synthase activity"/>
    <property type="evidence" value="ECO:0007669"/>
    <property type="project" value="UniProtKB-EC"/>
</dbReference>
<dbReference type="InterPro" id="IPR006380">
    <property type="entry name" value="SPP-like_dom"/>
</dbReference>
<evidence type="ECO:0000313" key="10">
    <source>
        <dbReference type="Proteomes" id="UP000315471"/>
    </source>
</evidence>
<evidence type="ECO:0000259" key="6">
    <source>
        <dbReference type="Pfam" id="PF00534"/>
    </source>
</evidence>
<keyword evidence="4 9" id="KW-0808">Transferase</keyword>
<feature type="domain" description="Sucrose phosphatase-like" evidence="8">
    <location>
        <begin position="489"/>
        <end position="724"/>
    </location>
</feature>
<dbReference type="InterPro" id="IPR044161">
    <property type="entry name" value="SPS"/>
</dbReference>
<reference evidence="9 10" key="1">
    <citation type="submission" date="2019-02" db="EMBL/GenBank/DDBJ databases">
        <title>Deep-cultivation of Planctomycetes and their phenomic and genomic characterization uncovers novel biology.</title>
        <authorList>
            <person name="Wiegand S."/>
            <person name="Jogler M."/>
            <person name="Boedeker C."/>
            <person name="Pinto D."/>
            <person name="Vollmers J."/>
            <person name="Rivas-Marin E."/>
            <person name="Kohn T."/>
            <person name="Peeters S.H."/>
            <person name="Heuer A."/>
            <person name="Rast P."/>
            <person name="Oberbeckmann S."/>
            <person name="Bunk B."/>
            <person name="Jeske O."/>
            <person name="Meyerdierks A."/>
            <person name="Storesund J.E."/>
            <person name="Kallscheuer N."/>
            <person name="Luecker S."/>
            <person name="Lage O.M."/>
            <person name="Pohl T."/>
            <person name="Merkel B.J."/>
            <person name="Hornburger P."/>
            <person name="Mueller R.-W."/>
            <person name="Bruemmer F."/>
            <person name="Labrenz M."/>
            <person name="Spormann A.M."/>
            <person name="Op Den Camp H."/>
            <person name="Overmann J."/>
            <person name="Amann R."/>
            <person name="Jetten M.S.M."/>
            <person name="Mascher T."/>
            <person name="Medema M.H."/>
            <person name="Devos D.P."/>
            <person name="Kaster A.-K."/>
            <person name="Ovreas L."/>
            <person name="Rohde M."/>
            <person name="Galperin M.Y."/>
            <person name="Jogler C."/>
        </authorList>
    </citation>
    <scope>NUCLEOTIDE SEQUENCE [LARGE SCALE GENOMIC DNA]</scope>
    <source>
        <strain evidence="9 10">Q31b</strain>
    </source>
</reference>
<comment type="catalytic activity">
    <reaction evidence="5">
        <text>beta-D-fructose 6-phosphate + UDP-alpha-D-glucose = sucrose 6(F)-phosphate + UDP + H(+)</text>
        <dbReference type="Rhea" id="RHEA:22172"/>
        <dbReference type="ChEBI" id="CHEBI:15378"/>
        <dbReference type="ChEBI" id="CHEBI:57634"/>
        <dbReference type="ChEBI" id="CHEBI:57723"/>
        <dbReference type="ChEBI" id="CHEBI:58223"/>
        <dbReference type="ChEBI" id="CHEBI:58885"/>
        <dbReference type="EC" id="2.4.1.14"/>
    </reaction>
</comment>
<evidence type="ECO:0000256" key="4">
    <source>
        <dbReference type="ARBA" id="ARBA00022679"/>
    </source>
</evidence>
<organism evidence="9 10">
    <name type="scientific">Novipirellula aureliae</name>
    <dbReference type="NCBI Taxonomy" id="2527966"/>
    <lineage>
        <taxon>Bacteria</taxon>
        <taxon>Pseudomonadati</taxon>
        <taxon>Planctomycetota</taxon>
        <taxon>Planctomycetia</taxon>
        <taxon>Pirellulales</taxon>
        <taxon>Pirellulaceae</taxon>
        <taxon>Novipirellula</taxon>
    </lineage>
</organism>
<feature type="domain" description="Glycosyl transferase family 1" evidence="6">
    <location>
        <begin position="269"/>
        <end position="443"/>
    </location>
</feature>
<accession>A0A5C6DY32</accession>
<dbReference type="SUPFAM" id="SSF56784">
    <property type="entry name" value="HAD-like"/>
    <property type="match status" value="1"/>
</dbReference>
<dbReference type="Pfam" id="PF00534">
    <property type="entry name" value="Glycos_transf_1"/>
    <property type="match status" value="1"/>
</dbReference>
<dbReference type="InterPro" id="IPR001296">
    <property type="entry name" value="Glyco_trans_1"/>
</dbReference>
<evidence type="ECO:0000259" key="8">
    <source>
        <dbReference type="Pfam" id="PF05116"/>
    </source>
</evidence>
<evidence type="ECO:0000256" key="3">
    <source>
        <dbReference type="ARBA" id="ARBA00022676"/>
    </source>
</evidence>
<evidence type="ECO:0000256" key="1">
    <source>
        <dbReference type="ARBA" id="ARBA00006530"/>
    </source>
</evidence>
<dbReference type="EMBL" id="SJPY01000004">
    <property type="protein sequence ID" value="TWU41164.1"/>
    <property type="molecule type" value="Genomic_DNA"/>
</dbReference>
<sequence length="738" mass="83191">MTTIGTKPGPPEPSKRKSFRILERDEGLKITLISLHGLIRAKEPELGRDSDTGGQITYVLELAKELASQPQVREVELLTRQIFDPKISDDYAKLEEPIAENAKIVRIPFGPKRYLKKEAFWPYIDLFIDQVLVHFRRTGIPDIIHGHYADAGLAGAQLSRLLHVPFIFTGHSLGRVKRQRLTAAKKNIESLDRRYKFELRTEAEEIALETASMVVTSTSQEVEQQYELYDHYVPARMEVIPPGVDLSRFSPAGDDWQRPAFADSLDPFLRDPDKPMILTMARPDERKNLSKLVEVYGTSEQLQKLANLVLIMGTRDDMSDLPRPQQRIIDQILRMIDKYNLYGKVAYPKTHTPSDVPELYRMATKGKGVFINPALTEPFGLTLLEAGATGLPIVATNDGGPRDIIANCDNGLLIDPLDNEMIEKALLRVLSEPESWKKWSEAGIHGTRKHYSWSNHAKRYLRDLDDILEHSSVPALVSSPRARRLPEFDRLIVTDLDNTLTGDPDALAEFASILDQHEHIGFAIATGRRLDSALELIGDLGLRRPDVIDTDAGTLLHYGDKLTPDRSWRKQIGYAWKPDAIHESLDHLPGFFLQDDTHQSEFKISYEIDTSLAPGTTEIKKILREAGIRAKVILSLGMYLDIIPVRGGSEMAIRHLMYKWGFSSEHVLVAGDSGNDAGMLLGRTLGVVVGNYSPELERLRNLPRIYFAEQPHARGILEGINYYNFLDNITIPNDQIEP</sequence>
<dbReference type="Gene3D" id="3.90.1070.10">
    <property type="match status" value="1"/>
</dbReference>
<dbReference type="NCBIfam" id="TIGR02471">
    <property type="entry name" value="sucr_syn_bact_C"/>
    <property type="match status" value="1"/>
</dbReference>
<dbReference type="Pfam" id="PF00862">
    <property type="entry name" value="GT-B_Sucrose_synth"/>
    <property type="match status" value="1"/>
</dbReference>
<dbReference type="PANTHER" id="PTHR46039">
    <property type="entry name" value="SUCROSE-PHOSPHATE SYNTHASE 3-RELATED"/>
    <property type="match status" value="1"/>
</dbReference>
<dbReference type="InterPro" id="IPR006379">
    <property type="entry name" value="HAD-SF_hydro_IIB"/>
</dbReference>
<evidence type="ECO:0000256" key="5">
    <source>
        <dbReference type="ARBA" id="ARBA00047471"/>
    </source>
</evidence>
<dbReference type="InterPro" id="IPR036412">
    <property type="entry name" value="HAD-like_sf"/>
</dbReference>
<dbReference type="Pfam" id="PF05116">
    <property type="entry name" value="S6PP"/>
    <property type="match status" value="1"/>
</dbReference>
<dbReference type="CDD" id="cd03800">
    <property type="entry name" value="GT4_sucrose_synthase"/>
    <property type="match status" value="1"/>
</dbReference>
<dbReference type="NCBIfam" id="TIGR01484">
    <property type="entry name" value="HAD-SF-IIB"/>
    <property type="match status" value="1"/>
</dbReference>
<evidence type="ECO:0000256" key="2">
    <source>
        <dbReference type="ARBA" id="ARBA00012536"/>
    </source>
</evidence>
<dbReference type="Proteomes" id="UP000315471">
    <property type="component" value="Unassembled WGS sequence"/>
</dbReference>